<dbReference type="InterPro" id="IPR045093">
    <property type="entry name" value="Cullin"/>
</dbReference>
<dbReference type="InterPro" id="IPR059120">
    <property type="entry name" value="Cullin-like_AB"/>
</dbReference>
<dbReference type="GO" id="GO:0031625">
    <property type="term" value="F:ubiquitin protein ligase binding"/>
    <property type="evidence" value="ECO:0007669"/>
    <property type="project" value="InterPro"/>
</dbReference>
<accession>A0AAE0BFC6</accession>
<dbReference type="InterPro" id="IPR016158">
    <property type="entry name" value="Cullin_homology"/>
</dbReference>
<dbReference type="GO" id="GO:0006511">
    <property type="term" value="P:ubiquitin-dependent protein catabolic process"/>
    <property type="evidence" value="ECO:0007669"/>
    <property type="project" value="InterPro"/>
</dbReference>
<evidence type="ECO:0000313" key="3">
    <source>
        <dbReference type="EMBL" id="KAK3234933.1"/>
    </source>
</evidence>
<dbReference type="EMBL" id="LGRX02035416">
    <property type="protein sequence ID" value="KAK3234933.1"/>
    <property type="molecule type" value="Genomic_DNA"/>
</dbReference>
<dbReference type="InterPro" id="IPR036317">
    <property type="entry name" value="Cullin_homology_sf"/>
</dbReference>
<name>A0AAE0BFC6_9CHLO</name>
<dbReference type="Gene3D" id="3.30.230.130">
    <property type="entry name" value="Cullin, Chain C, Domain 2"/>
    <property type="match status" value="1"/>
</dbReference>
<evidence type="ECO:0000256" key="1">
    <source>
        <dbReference type="PROSITE-ProRule" id="PRU00330"/>
    </source>
</evidence>
<sequence>MGMHANLYQMRGLRLAIRGPPDGFIISVMHVGSSVMGIAYSAEPQFYLSTHTGRRLTWQTNMGTADLKAVFSPTAKHELSVSTYQMCILLLFNEVGLVSQRSLRDSWNLPQSRMCPP</sequence>
<dbReference type="SUPFAM" id="SSF75632">
    <property type="entry name" value="Cullin homology domain"/>
    <property type="match status" value="1"/>
</dbReference>
<dbReference type="PANTHER" id="PTHR11932">
    <property type="entry name" value="CULLIN"/>
    <property type="match status" value="1"/>
</dbReference>
<proteinExistence type="inferred from homology"/>
<reference evidence="3 4" key="1">
    <citation type="journal article" date="2015" name="Genome Biol. Evol.">
        <title>Comparative Genomics of a Bacterivorous Green Alga Reveals Evolutionary Causalities and Consequences of Phago-Mixotrophic Mode of Nutrition.</title>
        <authorList>
            <person name="Burns J.A."/>
            <person name="Paasch A."/>
            <person name="Narechania A."/>
            <person name="Kim E."/>
        </authorList>
    </citation>
    <scope>NUCLEOTIDE SEQUENCE [LARGE SCALE GENOMIC DNA]</scope>
    <source>
        <strain evidence="3 4">PLY_AMNH</strain>
    </source>
</reference>
<evidence type="ECO:0000313" key="4">
    <source>
        <dbReference type="Proteomes" id="UP001190700"/>
    </source>
</evidence>
<keyword evidence="4" id="KW-1185">Reference proteome</keyword>
<evidence type="ECO:0000259" key="2">
    <source>
        <dbReference type="PROSITE" id="PS50069"/>
    </source>
</evidence>
<dbReference type="PROSITE" id="PS50069">
    <property type="entry name" value="CULLIN_2"/>
    <property type="match status" value="1"/>
</dbReference>
<gene>
    <name evidence="3" type="ORF">CYMTET_54841</name>
</gene>
<dbReference type="AlphaFoldDB" id="A0AAE0BFC6"/>
<comment type="caution">
    <text evidence="3">The sequence shown here is derived from an EMBL/GenBank/DDBJ whole genome shotgun (WGS) entry which is preliminary data.</text>
</comment>
<organism evidence="3 4">
    <name type="scientific">Cymbomonas tetramitiformis</name>
    <dbReference type="NCBI Taxonomy" id="36881"/>
    <lineage>
        <taxon>Eukaryota</taxon>
        <taxon>Viridiplantae</taxon>
        <taxon>Chlorophyta</taxon>
        <taxon>Pyramimonadophyceae</taxon>
        <taxon>Pyramimonadales</taxon>
        <taxon>Pyramimonadaceae</taxon>
        <taxon>Cymbomonas</taxon>
    </lineage>
</organism>
<protein>
    <recommendedName>
        <fullName evidence="2">Cullin family profile domain-containing protein</fullName>
    </recommendedName>
</protein>
<dbReference type="Proteomes" id="UP001190700">
    <property type="component" value="Unassembled WGS sequence"/>
</dbReference>
<dbReference type="Pfam" id="PF26557">
    <property type="entry name" value="Cullin_AB"/>
    <property type="match status" value="1"/>
</dbReference>
<feature type="domain" description="Cullin family profile" evidence="2">
    <location>
        <begin position="45"/>
        <end position="114"/>
    </location>
</feature>
<comment type="similarity">
    <text evidence="1">Belongs to the cullin family.</text>
</comment>